<keyword evidence="2" id="KW-1185">Reference proteome</keyword>
<organism evidence="1 2">
    <name type="scientific">Reichenbachiella ulvae</name>
    <dbReference type="NCBI Taxonomy" id="2980104"/>
    <lineage>
        <taxon>Bacteria</taxon>
        <taxon>Pseudomonadati</taxon>
        <taxon>Bacteroidota</taxon>
        <taxon>Cytophagia</taxon>
        <taxon>Cytophagales</taxon>
        <taxon>Reichenbachiellaceae</taxon>
        <taxon>Reichenbachiella</taxon>
    </lineage>
</organism>
<gene>
    <name evidence="1" type="ORF">N7U62_20930</name>
</gene>
<dbReference type="EMBL" id="JAOYOD010000001">
    <property type="protein sequence ID" value="MCV9389143.1"/>
    <property type="molecule type" value="Genomic_DNA"/>
</dbReference>
<reference evidence="1 2" key="1">
    <citation type="submission" date="2022-10" db="EMBL/GenBank/DDBJ databases">
        <title>Comparative genomics and taxonomic characterization of three novel marine species of genus Reichenbachiella exhibiting antioxidant and polysaccharide degradation activities.</title>
        <authorList>
            <person name="Muhammad N."/>
            <person name="Lee Y.-J."/>
            <person name="Ko J."/>
            <person name="Kim S.-G."/>
        </authorList>
    </citation>
    <scope>NUCLEOTIDE SEQUENCE [LARGE SCALE GENOMIC DNA]</scope>
    <source>
        <strain evidence="1 2">ABR2-5</strain>
    </source>
</reference>
<dbReference type="RefSeq" id="WP_264140065.1">
    <property type="nucleotide sequence ID" value="NZ_JAOYOD010000001.1"/>
</dbReference>
<comment type="caution">
    <text evidence="1">The sequence shown here is derived from an EMBL/GenBank/DDBJ whole genome shotgun (WGS) entry which is preliminary data.</text>
</comment>
<proteinExistence type="predicted"/>
<name>A0ABT3D124_9BACT</name>
<dbReference type="Proteomes" id="UP001300692">
    <property type="component" value="Unassembled WGS sequence"/>
</dbReference>
<evidence type="ECO:0000313" key="1">
    <source>
        <dbReference type="EMBL" id="MCV9389143.1"/>
    </source>
</evidence>
<sequence length="83" mass="9540">MNILKLHEAIAVVLLNKEDRTATIEEISKEIAVRHLYRQKSGDIAPPGQIRLRTHPNTKAGKQYAHLFKFIEPNKVKLRNSKL</sequence>
<evidence type="ECO:0000313" key="2">
    <source>
        <dbReference type="Proteomes" id="UP001300692"/>
    </source>
</evidence>
<accession>A0ABT3D124</accession>
<protein>
    <submittedName>
        <fullName evidence="1">Uncharacterized protein</fullName>
    </submittedName>
</protein>